<geneLocation type="plasmid" evidence="1 2">
    <name>unnamed1</name>
</geneLocation>
<keyword evidence="1" id="KW-0614">Plasmid</keyword>
<dbReference type="KEGG" id="vbr:A6E01_19595"/>
<dbReference type="RefSeq" id="WP_065211181.1">
    <property type="nucleotide sequence ID" value="NZ_CP016179.1"/>
</dbReference>
<dbReference type="EMBL" id="CP016179">
    <property type="protein sequence ID" value="ANO35419.1"/>
    <property type="molecule type" value="Genomic_DNA"/>
</dbReference>
<accession>A0AAN1CUP9</accession>
<dbReference type="AlphaFoldDB" id="A0AAN1CUP9"/>
<dbReference type="Proteomes" id="UP000092018">
    <property type="component" value="Plasmid unnamed1"/>
</dbReference>
<protein>
    <submittedName>
        <fullName evidence="1">Uncharacterized protein</fullName>
    </submittedName>
</protein>
<evidence type="ECO:0000313" key="2">
    <source>
        <dbReference type="Proteomes" id="UP000092018"/>
    </source>
</evidence>
<evidence type="ECO:0000313" key="1">
    <source>
        <dbReference type="EMBL" id="ANO35419.1"/>
    </source>
</evidence>
<sequence>MRRDVSGLILFDPESFVVAYQELPEELLPLSPISHFQYVHAEVLIDGLKMVLPGSVLGYSGGQFYCKYLDYYFYQDGVHQQAKAEHLPIALYGNDPREVEFLLRVAAIYDEIESATLAFDITAEPDDYLEHYQAYARYLARQYLRSVGLMELVWD</sequence>
<organism evidence="1 2">
    <name type="scientific">Vibrio breoganii</name>
    <dbReference type="NCBI Taxonomy" id="553239"/>
    <lineage>
        <taxon>Bacteria</taxon>
        <taxon>Pseudomonadati</taxon>
        <taxon>Pseudomonadota</taxon>
        <taxon>Gammaproteobacteria</taxon>
        <taxon>Vibrionales</taxon>
        <taxon>Vibrionaceae</taxon>
        <taxon>Vibrio</taxon>
    </lineage>
</organism>
<reference evidence="1 2" key="1">
    <citation type="submission" date="2016-06" db="EMBL/GenBank/DDBJ databases">
        <title>Adaptive Radiation by Waves of Gene Transfer Leads to Fine-Scale Resource Partitioning in Marine Microbes.</title>
        <authorList>
            <person name="Hehemann J.-H."/>
            <person name="Arevalo P."/>
            <person name="Datta M.S."/>
            <person name="Yu X."/>
            <person name="Corzett C."/>
            <person name="Henschel A."/>
            <person name="Preheim S.P."/>
            <person name="Timberlake S."/>
            <person name="Alm E.J."/>
            <person name="Polz M.F."/>
        </authorList>
    </citation>
    <scope>NUCLEOTIDE SEQUENCE [LARGE SCALE GENOMIC DNA]</scope>
    <source>
        <strain evidence="1 2">FF50</strain>
        <plasmid evidence="1 2">unnamed1</plasmid>
    </source>
</reference>
<gene>
    <name evidence="1" type="ORF">A6E01_19595</name>
</gene>
<name>A0AAN1CUP9_9VIBR</name>
<proteinExistence type="predicted"/>